<evidence type="ECO:0000256" key="5">
    <source>
        <dbReference type="ARBA" id="ARBA00023136"/>
    </source>
</evidence>
<keyword evidence="5 6" id="KW-0472">Membrane</keyword>
<evidence type="ECO:0000256" key="4">
    <source>
        <dbReference type="ARBA" id="ARBA00022989"/>
    </source>
</evidence>
<dbReference type="EMBL" id="FO203503">
    <property type="protein sequence ID" value="CCK78987.1"/>
    <property type="molecule type" value="Genomic_DNA"/>
</dbReference>
<keyword evidence="3 6" id="KW-0812">Transmembrane</keyword>
<evidence type="ECO:0000313" key="7">
    <source>
        <dbReference type="EMBL" id="CCK78987.1"/>
    </source>
</evidence>
<dbReference type="PATRIC" id="fig|651182.5.peg.980"/>
<dbReference type="InterPro" id="IPR002797">
    <property type="entry name" value="Polysacc_synth"/>
</dbReference>
<feature type="transmembrane region" description="Helical" evidence="6">
    <location>
        <begin position="156"/>
        <end position="177"/>
    </location>
</feature>
<dbReference type="Proteomes" id="UP000007347">
    <property type="component" value="Chromosome"/>
</dbReference>
<feature type="transmembrane region" description="Helical" evidence="6">
    <location>
        <begin position="225"/>
        <end position="243"/>
    </location>
</feature>
<feature type="transmembrane region" description="Helical" evidence="6">
    <location>
        <begin position="82"/>
        <end position="106"/>
    </location>
</feature>
<feature type="transmembrane region" description="Helical" evidence="6">
    <location>
        <begin position="375"/>
        <end position="393"/>
    </location>
</feature>
<dbReference type="PANTHER" id="PTHR30250">
    <property type="entry name" value="PST FAMILY PREDICTED COLANIC ACID TRANSPORTER"/>
    <property type="match status" value="1"/>
</dbReference>
<keyword evidence="8" id="KW-1185">Reference proteome</keyword>
<dbReference type="Pfam" id="PF01943">
    <property type="entry name" value="Polysacc_synt"/>
    <property type="match status" value="1"/>
</dbReference>
<dbReference type="AlphaFoldDB" id="K0NJB3"/>
<evidence type="ECO:0000313" key="8">
    <source>
        <dbReference type="Proteomes" id="UP000007347"/>
    </source>
</evidence>
<feature type="transmembrane region" description="Helical" evidence="6">
    <location>
        <begin position="440"/>
        <end position="459"/>
    </location>
</feature>
<protein>
    <submittedName>
        <fullName evidence="7">Predicted integral membrane protein involved in polysaccharide production</fullName>
    </submittedName>
</protein>
<proteinExistence type="predicted"/>
<comment type="subcellular location">
    <subcellularLocation>
        <location evidence="1">Cell membrane</location>
        <topology evidence="1">Multi-pass membrane protein</topology>
    </subcellularLocation>
</comment>
<reference evidence="7 8" key="1">
    <citation type="journal article" date="2013" name="Environ. Microbiol.">
        <title>Complete genome, catabolic sub-proteomes and key-metabolites of Desulfobacula toluolica Tol2, a marine, aromatic compound-degrading, sulfate-reducing bacterium.</title>
        <authorList>
            <person name="Wohlbrand L."/>
            <person name="Jacob J.H."/>
            <person name="Kube M."/>
            <person name="Mussmann M."/>
            <person name="Jarling R."/>
            <person name="Beck A."/>
            <person name="Amann R."/>
            <person name="Wilkes H."/>
            <person name="Reinhardt R."/>
            <person name="Rabus R."/>
        </authorList>
    </citation>
    <scope>NUCLEOTIDE SEQUENCE [LARGE SCALE GENOMIC DNA]</scope>
    <source>
        <strain evidence="8">DSM 7467 / Tol2</strain>
    </source>
</reference>
<evidence type="ECO:0000256" key="2">
    <source>
        <dbReference type="ARBA" id="ARBA00022475"/>
    </source>
</evidence>
<evidence type="ECO:0000256" key="1">
    <source>
        <dbReference type="ARBA" id="ARBA00004651"/>
    </source>
</evidence>
<dbReference type="PANTHER" id="PTHR30250:SF26">
    <property type="entry name" value="PSMA PROTEIN"/>
    <property type="match status" value="1"/>
</dbReference>
<feature type="transmembrane region" description="Helical" evidence="6">
    <location>
        <begin position="399"/>
        <end position="420"/>
    </location>
</feature>
<gene>
    <name evidence="7" type="ordered locus">TOL2_C08190</name>
</gene>
<dbReference type="GO" id="GO:0005886">
    <property type="term" value="C:plasma membrane"/>
    <property type="evidence" value="ECO:0007669"/>
    <property type="project" value="UniProtKB-SubCell"/>
</dbReference>
<evidence type="ECO:0000256" key="3">
    <source>
        <dbReference type="ARBA" id="ARBA00022692"/>
    </source>
</evidence>
<feature type="transmembrane region" description="Helical" evidence="6">
    <location>
        <begin position="183"/>
        <end position="205"/>
    </location>
</feature>
<feature type="transmembrane region" description="Helical" evidence="6">
    <location>
        <begin position="126"/>
        <end position="144"/>
    </location>
</feature>
<dbReference type="InterPro" id="IPR050833">
    <property type="entry name" value="Poly_Biosynth_Transport"/>
</dbReference>
<feature type="transmembrane region" description="Helical" evidence="6">
    <location>
        <begin position="341"/>
        <end position="363"/>
    </location>
</feature>
<dbReference type="STRING" id="651182.TOL2_C08190"/>
<organism evidence="7 8">
    <name type="scientific">Desulfobacula toluolica (strain DSM 7467 / Tol2)</name>
    <dbReference type="NCBI Taxonomy" id="651182"/>
    <lineage>
        <taxon>Bacteria</taxon>
        <taxon>Pseudomonadati</taxon>
        <taxon>Thermodesulfobacteriota</taxon>
        <taxon>Desulfobacteria</taxon>
        <taxon>Desulfobacterales</taxon>
        <taxon>Desulfobacteraceae</taxon>
        <taxon>Desulfobacula</taxon>
    </lineage>
</organism>
<sequence>MKDERKSGAALAYIIIGANSLVGLCFTPFLLRCLGQAEYGLYQLIGSFVGYLAILDFGIASTITRYVAKYHEEGDTRGEENFLGMCFMIYTIMGLLIVMLGTLVFWQLDVIFGPSLTPSELSKAKIMFLILIVSIVATLFDRGFTGAISGYERFVIPRIVNIGRIVFKVLILVLLLLNEFGAIAIVVTDAVLNLIVLFVNSFYALNKVKIHIRLHQWDKKLAREIFSFSFFIFLSAVTAQLWFRLPQLILGIMTDTASVAVFAVAIQFNEMYMGLSCAISGVFLPRATQMVARGASGEELTDMMIGPSRYQLMLLGAILSGFLLFGRQFITLWAGVTYAQAYIIASIIMVPITIPLFQNLAISILQAKNKHSFRALLYLGIAVAGAAASIPLVRMYGTIGVAFGSASTFILGSIIIMNIYYHYVIGINIPRFFKEACHGILPSILLSGALGVVLSYIWADSWIKLITQCVLFIIGYSFILWSFGMNSREKRFFSSCTIIALNTFMSKNKIGELK</sequence>
<evidence type="ECO:0000256" key="6">
    <source>
        <dbReference type="SAM" id="Phobius"/>
    </source>
</evidence>
<dbReference type="HOGENOM" id="CLU_040010_0_0_7"/>
<feature type="transmembrane region" description="Helical" evidence="6">
    <location>
        <begin position="9"/>
        <end position="29"/>
    </location>
</feature>
<accession>K0NJB3</accession>
<feature type="transmembrane region" description="Helical" evidence="6">
    <location>
        <begin position="41"/>
        <end position="61"/>
    </location>
</feature>
<dbReference type="KEGG" id="dto:TOL2_C08190"/>
<keyword evidence="2" id="KW-1003">Cell membrane</keyword>
<feature type="transmembrane region" description="Helical" evidence="6">
    <location>
        <begin position="312"/>
        <end position="335"/>
    </location>
</feature>
<feature type="transmembrane region" description="Helical" evidence="6">
    <location>
        <begin position="465"/>
        <end position="484"/>
    </location>
</feature>
<name>K0NJB3_DESTT</name>
<keyword evidence="4 6" id="KW-1133">Transmembrane helix</keyword>